<dbReference type="InterPro" id="IPR029470">
    <property type="entry name" value="PDDEXK_4"/>
</dbReference>
<dbReference type="EMBL" id="LNPX01000052">
    <property type="protein sequence ID" value="OEK51944.1"/>
    <property type="molecule type" value="Genomic_DNA"/>
</dbReference>
<comment type="caution">
    <text evidence="1">The sequence shown here is derived from an EMBL/GenBank/DDBJ whole genome shotgun (WGS) entry which is preliminary data.</text>
</comment>
<dbReference type="RefSeq" id="WP_081329736.1">
    <property type="nucleotide sequence ID" value="NZ_LNMY01000005.1"/>
</dbReference>
<accession>A0AAP7IAW3</accession>
<organism evidence="1 2">
    <name type="scientific">Staphylococcus equorum</name>
    <dbReference type="NCBI Taxonomy" id="246432"/>
    <lineage>
        <taxon>Bacteria</taxon>
        <taxon>Bacillati</taxon>
        <taxon>Bacillota</taxon>
        <taxon>Bacilli</taxon>
        <taxon>Bacillales</taxon>
        <taxon>Staphylococcaceae</taxon>
        <taxon>Staphylococcus</taxon>
    </lineage>
</organism>
<proteinExistence type="predicted"/>
<gene>
    <name evidence="1" type="ORF">ASS94_12310</name>
</gene>
<protein>
    <recommendedName>
        <fullName evidence="3">PD-(D/E)XK nuclease superfamily protein</fullName>
    </recommendedName>
</protein>
<evidence type="ECO:0008006" key="3">
    <source>
        <dbReference type="Google" id="ProtNLM"/>
    </source>
</evidence>
<name>A0AAP7IAW3_9STAP</name>
<dbReference type="Proteomes" id="UP000095464">
    <property type="component" value="Unassembled WGS sequence"/>
</dbReference>
<evidence type="ECO:0000313" key="2">
    <source>
        <dbReference type="Proteomes" id="UP000095464"/>
    </source>
</evidence>
<reference evidence="2" key="1">
    <citation type="submission" date="2015-11" db="EMBL/GenBank/DDBJ databases">
        <title>Genomic diversity of Staphylococcus saprophyticus strains from urinary tract infections, animal surfaces, and fermented foods.</title>
        <authorList>
            <person name="Wolfe B.E."/>
        </authorList>
    </citation>
    <scope>NUCLEOTIDE SEQUENCE [LARGE SCALE GENOMIC DNA]</scope>
    <source>
        <strain evidence="2">738_7</strain>
    </source>
</reference>
<evidence type="ECO:0000313" key="1">
    <source>
        <dbReference type="EMBL" id="OEK51944.1"/>
    </source>
</evidence>
<sequence length="397" mass="47209">MDNDEKLLVEFLKDVDILNEIEANVDNFNVFEILGTINTEIRHSNMLAWLFNPNEVHGLNDLFIKKFIEIYLNKSSVEMDDNFVLKMLLKDFDDVIVRREWNHIDVLLISEANKVIFAIENKIWSKESKGQLNKYQHVLESEFFDYEKNYIFLTPEAEDSSNIETWISMSYIDIITCLENIVSMKKDIINPKVISFINQYIDILRRYIVKDENLEKLCTEIYFKHKRALDLIFEYKPDIHSDISNKLQSIVKETESLILDDSSKSLVRFTSQKLDEKMGRNNYESKWTSSNRYLLFEIRNNNNRKSLHLLIGPGDEETRKNLHEKALAHPNVFKKVKKRLSPVYNNIYTKELYSSNKQFEYEDIITEVEKNFEQFLTHELHKIEEILLNEEISYNTK</sequence>
<dbReference type="AlphaFoldDB" id="A0AAP7IAW3"/>
<dbReference type="Pfam" id="PF14281">
    <property type="entry name" value="PDDEXK_4"/>
    <property type="match status" value="1"/>
</dbReference>